<gene>
    <name evidence="2" type="ORF">SAMN04487908_10786</name>
</gene>
<evidence type="ECO:0000313" key="2">
    <source>
        <dbReference type="EMBL" id="SHI94500.1"/>
    </source>
</evidence>
<dbReference type="EMBL" id="FQYV01000007">
    <property type="protein sequence ID" value="SHI94500.1"/>
    <property type="molecule type" value="Genomic_DNA"/>
</dbReference>
<keyword evidence="1" id="KW-0812">Transmembrane</keyword>
<name>A0A1M6F9Z5_9FLAO</name>
<organism evidence="2 3">
    <name type="scientific">Aequorivita viscosa</name>
    <dbReference type="NCBI Taxonomy" id="797419"/>
    <lineage>
        <taxon>Bacteria</taxon>
        <taxon>Pseudomonadati</taxon>
        <taxon>Bacteroidota</taxon>
        <taxon>Flavobacteriia</taxon>
        <taxon>Flavobacteriales</taxon>
        <taxon>Flavobacteriaceae</taxon>
        <taxon>Aequorivita</taxon>
    </lineage>
</organism>
<feature type="transmembrane region" description="Helical" evidence="1">
    <location>
        <begin position="20"/>
        <end position="40"/>
    </location>
</feature>
<keyword evidence="1" id="KW-0472">Membrane</keyword>
<dbReference type="AlphaFoldDB" id="A0A1M6F9Z5"/>
<evidence type="ECO:0000313" key="3">
    <source>
        <dbReference type="Proteomes" id="UP000184172"/>
    </source>
</evidence>
<keyword evidence="1" id="KW-1133">Transmembrane helix</keyword>
<protein>
    <recommendedName>
        <fullName evidence="4">VIT family protein</fullName>
    </recommendedName>
</protein>
<accession>A0A1M6F9Z5</accession>
<evidence type="ECO:0008006" key="4">
    <source>
        <dbReference type="Google" id="ProtNLM"/>
    </source>
</evidence>
<reference evidence="3" key="1">
    <citation type="submission" date="2016-11" db="EMBL/GenBank/DDBJ databases">
        <authorList>
            <person name="Varghese N."/>
            <person name="Submissions S."/>
        </authorList>
    </citation>
    <scope>NUCLEOTIDE SEQUENCE [LARGE SCALE GENOMIC DNA]</scope>
    <source>
        <strain evidence="3">DSM 26349</strain>
    </source>
</reference>
<feature type="transmembrane region" description="Helical" evidence="1">
    <location>
        <begin position="46"/>
        <end position="67"/>
    </location>
</feature>
<feature type="transmembrane region" description="Helical" evidence="1">
    <location>
        <begin position="74"/>
        <end position="94"/>
    </location>
</feature>
<evidence type="ECO:0000256" key="1">
    <source>
        <dbReference type="SAM" id="Phobius"/>
    </source>
</evidence>
<dbReference type="STRING" id="797419.SAMN05216556_10887"/>
<dbReference type="Proteomes" id="UP000184172">
    <property type="component" value="Unassembled WGS sequence"/>
</dbReference>
<proteinExistence type="predicted"/>
<dbReference type="OrthoDB" id="1467832at2"/>
<keyword evidence="3" id="KW-1185">Reference proteome</keyword>
<dbReference type="RefSeq" id="WP_073216710.1">
    <property type="nucleotide sequence ID" value="NZ_FNNS01000008.1"/>
</dbReference>
<sequence length="95" mass="10370">MKILSLKAMQAEFEYDYYMYVPLTIILNSCLGSIAAMTILAQGTSLLTGIELTLCVSLCMGYNAALLSGASKKLSFWLLVISLVVNMLLLLITLL</sequence>